<protein>
    <submittedName>
        <fullName evidence="1">Uncharacterized protein</fullName>
    </submittedName>
</protein>
<reference evidence="1 2" key="1">
    <citation type="submission" date="2019-09" db="EMBL/GenBank/DDBJ databases">
        <title>Goodfellowia gen. nov., a new genus of the Pseudonocardineae related to Actinoalloteichus, containing Goodfellowia coeruleoviolacea gen. nov., comb. nov. gen. nov., comb. nov.</title>
        <authorList>
            <person name="Labeda D."/>
        </authorList>
    </citation>
    <scope>NUCLEOTIDE SEQUENCE [LARGE SCALE GENOMIC DNA]</scope>
    <source>
        <strain evidence="1 2">AN110305</strain>
    </source>
</reference>
<gene>
    <name evidence="1" type="ORF">F0L68_14125</name>
</gene>
<evidence type="ECO:0000313" key="1">
    <source>
        <dbReference type="EMBL" id="KAA2262397.1"/>
    </source>
</evidence>
<dbReference type="Proteomes" id="UP000323454">
    <property type="component" value="Unassembled WGS sequence"/>
</dbReference>
<organism evidence="1 2">
    <name type="scientific">Solihabitans fulvus</name>
    <dbReference type="NCBI Taxonomy" id="1892852"/>
    <lineage>
        <taxon>Bacteria</taxon>
        <taxon>Bacillati</taxon>
        <taxon>Actinomycetota</taxon>
        <taxon>Actinomycetes</taxon>
        <taxon>Pseudonocardiales</taxon>
        <taxon>Pseudonocardiaceae</taxon>
        <taxon>Solihabitans</taxon>
    </lineage>
</organism>
<reference evidence="1 2" key="2">
    <citation type="submission" date="2019-09" db="EMBL/GenBank/DDBJ databases">
        <authorList>
            <person name="Jin C."/>
        </authorList>
    </citation>
    <scope>NUCLEOTIDE SEQUENCE [LARGE SCALE GENOMIC DNA]</scope>
    <source>
        <strain evidence="1 2">AN110305</strain>
    </source>
</reference>
<comment type="caution">
    <text evidence="1">The sequence shown here is derived from an EMBL/GenBank/DDBJ whole genome shotgun (WGS) entry which is preliminary data.</text>
</comment>
<dbReference type="OrthoDB" id="9923156at2"/>
<dbReference type="RefSeq" id="WP_149849979.1">
    <property type="nucleotide sequence ID" value="NZ_VUOB01000022.1"/>
</dbReference>
<keyword evidence="2" id="KW-1185">Reference proteome</keyword>
<sequence>MTRLRLSTVRDSALARRWLRRTASPDIQPTPDVIRIAPDVAWRVLPAPGVVLAKPARPSDRELHLRVLLSALSNRPDAVDHVEVSRDGHQLGVQVWVRERVAHRNEAVPLAGLIRTEVVQLNEPVGNAKIVNLAASPPKPLGIWETKTA</sequence>
<accession>A0A5B2XF49</accession>
<dbReference type="AlphaFoldDB" id="A0A5B2XF49"/>
<proteinExistence type="predicted"/>
<name>A0A5B2XF49_9PSEU</name>
<evidence type="ECO:0000313" key="2">
    <source>
        <dbReference type="Proteomes" id="UP000323454"/>
    </source>
</evidence>
<dbReference type="EMBL" id="VUOB01000022">
    <property type="protein sequence ID" value="KAA2262397.1"/>
    <property type="molecule type" value="Genomic_DNA"/>
</dbReference>